<evidence type="ECO:0000256" key="1">
    <source>
        <dbReference type="ARBA" id="ARBA00022676"/>
    </source>
</evidence>
<dbReference type="SUPFAM" id="SSF52418">
    <property type="entry name" value="Nucleoside phosphorylase/phosphoribosyltransferase catalytic domain"/>
    <property type="match status" value="1"/>
</dbReference>
<evidence type="ECO:0000259" key="3">
    <source>
        <dbReference type="Pfam" id="PF02885"/>
    </source>
</evidence>
<dbReference type="Proteomes" id="UP001564408">
    <property type="component" value="Unassembled WGS sequence"/>
</dbReference>
<accession>A0ABV4BFW4</accession>
<dbReference type="InterPro" id="IPR017459">
    <property type="entry name" value="Glycosyl_Trfase_fam3_N_dom"/>
</dbReference>
<dbReference type="InterPro" id="IPR035902">
    <property type="entry name" value="Nuc_phospho_transferase"/>
</dbReference>
<dbReference type="InterPro" id="IPR005940">
    <property type="entry name" value="Anthranilate_Pribosyl_Tfrase"/>
</dbReference>
<dbReference type="Gene3D" id="1.20.970.10">
    <property type="entry name" value="Transferase, Pyrimidine Nucleoside Phosphorylase, Chain C"/>
    <property type="match status" value="1"/>
</dbReference>
<dbReference type="SUPFAM" id="SSF47648">
    <property type="entry name" value="Nucleoside phosphorylase/phosphoribosyltransferase N-terminal domain"/>
    <property type="match status" value="1"/>
</dbReference>
<comment type="caution">
    <text evidence="4">The sequence shown here is derived from an EMBL/GenBank/DDBJ whole genome shotgun (WGS) entry which is preliminary data.</text>
</comment>
<keyword evidence="2" id="KW-0808">Transferase</keyword>
<keyword evidence="5" id="KW-1185">Reference proteome</keyword>
<reference evidence="4 5" key="1">
    <citation type="submission" date="2024-05" db="EMBL/GenBank/DDBJ databases">
        <title>Genome Sequence and Characterization of the New Strain Purple Sulfur Bacterium of Genus Thioalkalicoccus.</title>
        <authorList>
            <person name="Bryantseva I.A."/>
            <person name="Kyndt J.A."/>
            <person name="Imhoff J.F."/>
        </authorList>
    </citation>
    <scope>NUCLEOTIDE SEQUENCE [LARGE SCALE GENOMIC DNA]</scope>
    <source>
        <strain evidence="4 5">Um2</strain>
    </source>
</reference>
<dbReference type="Pfam" id="PF02885">
    <property type="entry name" value="Glycos_trans_3N"/>
    <property type="match status" value="1"/>
</dbReference>
<evidence type="ECO:0000256" key="2">
    <source>
        <dbReference type="ARBA" id="ARBA00022679"/>
    </source>
</evidence>
<evidence type="ECO:0000313" key="4">
    <source>
        <dbReference type="EMBL" id="MEY6432859.1"/>
    </source>
</evidence>
<dbReference type="RefSeq" id="WP_369667245.1">
    <property type="nucleotide sequence ID" value="NZ_JBDKXB010000012.1"/>
</dbReference>
<protein>
    <submittedName>
        <fullName evidence="4">Anthranilate phosphoribosyltransferase</fullName>
    </submittedName>
</protein>
<dbReference type="GO" id="GO:0016757">
    <property type="term" value="F:glycosyltransferase activity"/>
    <property type="evidence" value="ECO:0007669"/>
    <property type="project" value="UniProtKB-KW"/>
</dbReference>
<dbReference type="EMBL" id="JBDKXB010000012">
    <property type="protein sequence ID" value="MEY6432859.1"/>
    <property type="molecule type" value="Genomic_DNA"/>
</dbReference>
<proteinExistence type="predicted"/>
<sequence length="374" mass="39719">MTDFAGATNEDVRLMMRSIIQRIATGPELSKDVSLDEARIGMAAILANEVDPVQAGIFLIALRMKRETDDELKGILDAVRETTCTVVADVDEVVDIADPYDGYNRCLPAAPFLPAVLAACGIPTLTHGLDRVGPKFGITHRHVLAAAGVDVDLSPEEGAARLANPELGWAYLDQRAVNPSLHALVGLRATIVKRQAVTTTEVLAKPIQGRHRTHLITGYVHKPYPRIYALLARHAGFDSALLVRGVEGGIIPSLRQPGVCFAYQQKGEEQAFDIDPVTVGIDQSVRSVPLPEDLPKAPRPGDEIAVAVDVPATARAAAAVGLAALEGQPGPTYDSLVFAGSLALWHLGRADSPSAGAGQIRTVLDSGAAARRIR</sequence>
<organism evidence="4 5">
    <name type="scientific">Thioalkalicoccus limnaeus</name>
    <dbReference type="NCBI Taxonomy" id="120681"/>
    <lineage>
        <taxon>Bacteria</taxon>
        <taxon>Pseudomonadati</taxon>
        <taxon>Pseudomonadota</taxon>
        <taxon>Gammaproteobacteria</taxon>
        <taxon>Chromatiales</taxon>
        <taxon>Chromatiaceae</taxon>
        <taxon>Thioalkalicoccus</taxon>
    </lineage>
</organism>
<feature type="domain" description="Glycosyl transferase family 3 N-terminal" evidence="3">
    <location>
        <begin position="18"/>
        <end position="82"/>
    </location>
</feature>
<dbReference type="PANTHER" id="PTHR43285">
    <property type="entry name" value="ANTHRANILATE PHOSPHORIBOSYLTRANSFERASE"/>
    <property type="match status" value="1"/>
</dbReference>
<dbReference type="Gene3D" id="3.40.1030.10">
    <property type="entry name" value="Nucleoside phosphorylase/phosphoribosyltransferase catalytic domain"/>
    <property type="match status" value="1"/>
</dbReference>
<evidence type="ECO:0000313" key="5">
    <source>
        <dbReference type="Proteomes" id="UP001564408"/>
    </source>
</evidence>
<keyword evidence="1 4" id="KW-0328">Glycosyltransferase</keyword>
<dbReference type="InterPro" id="IPR036320">
    <property type="entry name" value="Glycosyl_Trfase_fam3_N_dom_sf"/>
</dbReference>
<dbReference type="PANTHER" id="PTHR43285:SF2">
    <property type="entry name" value="ANTHRANILATE PHOSPHORIBOSYLTRANSFERASE"/>
    <property type="match status" value="1"/>
</dbReference>
<name>A0ABV4BFW4_9GAMM</name>
<gene>
    <name evidence="4" type="ORF">ABC977_10610</name>
</gene>